<gene>
    <name evidence="1" type="ORF">BK662_11600</name>
</gene>
<reference evidence="1 2" key="1">
    <citation type="submission" date="2016-10" db="EMBL/GenBank/DDBJ databases">
        <title>Comparative genome analysis of multiple Pseudomonas spp. focuses on biocontrol and plant growth promoting traits.</title>
        <authorList>
            <person name="Tao X.-Y."/>
            <person name="Taylor C.G."/>
        </authorList>
    </citation>
    <scope>NUCLEOTIDE SEQUENCE [LARGE SCALE GENOMIC DNA]</scope>
    <source>
        <strain evidence="1 2">36C6</strain>
    </source>
</reference>
<name>A0A423HSB4_9PSED</name>
<protein>
    <submittedName>
        <fullName evidence="1">Uncharacterized protein</fullName>
    </submittedName>
</protein>
<dbReference type="EMBL" id="MOBM01000014">
    <property type="protein sequence ID" value="RON16066.1"/>
    <property type="molecule type" value="Genomic_DNA"/>
</dbReference>
<accession>A0A423HSB4</accession>
<dbReference type="AlphaFoldDB" id="A0A423HSB4"/>
<organism evidence="1 2">
    <name type="scientific">Pseudomonas frederiksbergensis</name>
    <dbReference type="NCBI Taxonomy" id="104087"/>
    <lineage>
        <taxon>Bacteria</taxon>
        <taxon>Pseudomonadati</taxon>
        <taxon>Pseudomonadota</taxon>
        <taxon>Gammaproteobacteria</taxon>
        <taxon>Pseudomonadales</taxon>
        <taxon>Pseudomonadaceae</taxon>
        <taxon>Pseudomonas</taxon>
    </lineage>
</organism>
<evidence type="ECO:0000313" key="2">
    <source>
        <dbReference type="Proteomes" id="UP000284002"/>
    </source>
</evidence>
<evidence type="ECO:0000313" key="1">
    <source>
        <dbReference type="EMBL" id="RON16066.1"/>
    </source>
</evidence>
<dbReference type="Proteomes" id="UP000284002">
    <property type="component" value="Unassembled WGS sequence"/>
</dbReference>
<proteinExistence type="predicted"/>
<comment type="caution">
    <text evidence="1">The sequence shown here is derived from an EMBL/GenBank/DDBJ whole genome shotgun (WGS) entry which is preliminary data.</text>
</comment>
<sequence length="84" mass="8836">MDRASAKLSRAKSALSMATKAGMEATRGELLDMIATALEQIEEADTELRGGENQDVLPGRLIPAEDLTPCQAVVLPLAASNKAL</sequence>